<dbReference type="AlphaFoldDB" id="A0A7Y9U635"/>
<protein>
    <submittedName>
        <fullName evidence="1">Uncharacterized protein</fullName>
    </submittedName>
</protein>
<accession>A0A7Y9U635</accession>
<dbReference type="EMBL" id="JACCFH010000001">
    <property type="protein sequence ID" value="NYG32292.1"/>
    <property type="molecule type" value="Genomic_DNA"/>
</dbReference>
<organism evidence="1 2">
    <name type="scientific">Sphaerotilus montanus</name>
    <dbReference type="NCBI Taxonomy" id="522889"/>
    <lineage>
        <taxon>Bacteria</taxon>
        <taxon>Pseudomonadati</taxon>
        <taxon>Pseudomonadota</taxon>
        <taxon>Betaproteobacteria</taxon>
        <taxon>Burkholderiales</taxon>
        <taxon>Sphaerotilaceae</taxon>
        <taxon>Sphaerotilus</taxon>
    </lineage>
</organism>
<dbReference type="RefSeq" id="WP_179633200.1">
    <property type="nucleotide sequence ID" value="NZ_JACCFH010000001.1"/>
</dbReference>
<proteinExistence type="predicted"/>
<dbReference type="Proteomes" id="UP000518288">
    <property type="component" value="Unassembled WGS sequence"/>
</dbReference>
<comment type="caution">
    <text evidence="1">The sequence shown here is derived from an EMBL/GenBank/DDBJ whole genome shotgun (WGS) entry which is preliminary data.</text>
</comment>
<evidence type="ECO:0000313" key="1">
    <source>
        <dbReference type="EMBL" id="NYG32292.1"/>
    </source>
</evidence>
<keyword evidence="2" id="KW-1185">Reference proteome</keyword>
<gene>
    <name evidence="1" type="ORF">BDD16_001278</name>
</gene>
<evidence type="ECO:0000313" key="2">
    <source>
        <dbReference type="Proteomes" id="UP000518288"/>
    </source>
</evidence>
<name>A0A7Y9U635_9BURK</name>
<reference evidence="1 2" key="1">
    <citation type="submission" date="2020-07" db="EMBL/GenBank/DDBJ databases">
        <title>Genomic Encyclopedia of Archaeal and Bacterial Type Strains, Phase II (KMG-II): from individual species to whole genera.</title>
        <authorList>
            <person name="Goeker M."/>
        </authorList>
    </citation>
    <scope>NUCLEOTIDE SEQUENCE [LARGE SCALE GENOMIC DNA]</scope>
    <source>
        <strain evidence="1 2">DSM 21226</strain>
    </source>
</reference>
<sequence length="82" mass="9032">MTTIVFEHVPVSELPHAWRHQLAERAALPHGPVTIRIESPDPAPAARRFDLLDGSPDLADVSGYLRSIRTPQYDFTPSGDGD</sequence>